<dbReference type="RefSeq" id="WP_193845087.1">
    <property type="nucleotide sequence ID" value="NZ_PRDM01000001.1"/>
</dbReference>
<dbReference type="EMBL" id="PRDM01000001">
    <property type="protein sequence ID" value="MBE8724067.1"/>
    <property type="molecule type" value="Genomic_DNA"/>
</dbReference>
<keyword evidence="2" id="KW-1185">Reference proteome</keyword>
<evidence type="ECO:0000313" key="1">
    <source>
        <dbReference type="EMBL" id="MBE8724067.1"/>
    </source>
</evidence>
<evidence type="ECO:0008006" key="3">
    <source>
        <dbReference type="Google" id="ProtNLM"/>
    </source>
</evidence>
<proteinExistence type="predicted"/>
<organism evidence="1 2">
    <name type="scientific">Flavobacterium hungaricum</name>
    <dbReference type="NCBI Taxonomy" id="2082725"/>
    <lineage>
        <taxon>Bacteria</taxon>
        <taxon>Pseudomonadati</taxon>
        <taxon>Bacteroidota</taxon>
        <taxon>Flavobacteriia</taxon>
        <taxon>Flavobacteriales</taxon>
        <taxon>Flavobacteriaceae</taxon>
        <taxon>Flavobacterium</taxon>
    </lineage>
</organism>
<sequence>MIEKIKQIFNENKSGRYSKPEIEAQLPFSIESKYEIGRKIIKDIITSKNSADMDFCLLFHWVIDEDDDCIDLLHEMLLEPWHEKYHAIIKDLQWRQHPSSVSFIKIAMQQKFDYLESYSTGTGQFINQCGHALRSIGTEEAIAAIRNLAENSEDPVVKVEMIYRLSKMFPEEYAHLDENEELPRWFDFD</sequence>
<comment type="caution">
    <text evidence="1">The sequence shown here is derived from an EMBL/GenBank/DDBJ whole genome shotgun (WGS) entry which is preliminary data.</text>
</comment>
<protein>
    <recommendedName>
        <fullName evidence="3">HEAT repeat domain-containing protein</fullName>
    </recommendedName>
</protein>
<evidence type="ECO:0000313" key="2">
    <source>
        <dbReference type="Proteomes" id="UP000640614"/>
    </source>
</evidence>
<accession>A0ABR9TFD4</accession>
<dbReference type="Proteomes" id="UP000640614">
    <property type="component" value="Unassembled WGS sequence"/>
</dbReference>
<gene>
    <name evidence="1" type="ORF">C4F50_03830</name>
</gene>
<reference evidence="1 2" key="1">
    <citation type="submission" date="2018-07" db="EMBL/GenBank/DDBJ databases">
        <title>Genome assembly of strain KB82.</title>
        <authorList>
            <person name="Kukolya J."/>
            <person name="Horvath B."/>
            <person name="Nagy I."/>
            <person name="Toth A."/>
        </authorList>
    </citation>
    <scope>NUCLEOTIDE SEQUENCE [LARGE SCALE GENOMIC DNA]</scope>
    <source>
        <strain evidence="1 2">Kb82</strain>
    </source>
</reference>
<name>A0ABR9TFD4_9FLAO</name>